<comment type="caution">
    <text evidence="1">The sequence shown here is derived from an EMBL/GenBank/DDBJ whole genome shotgun (WGS) entry which is preliminary data.</text>
</comment>
<reference evidence="2" key="1">
    <citation type="journal article" date="2019" name="Curr. Biol.">
        <title>Genome Sequence of Striga asiatica Provides Insight into the Evolution of Plant Parasitism.</title>
        <authorList>
            <person name="Yoshida S."/>
            <person name="Kim S."/>
            <person name="Wafula E.K."/>
            <person name="Tanskanen J."/>
            <person name="Kim Y.M."/>
            <person name="Honaas L."/>
            <person name="Yang Z."/>
            <person name="Spallek T."/>
            <person name="Conn C.E."/>
            <person name="Ichihashi Y."/>
            <person name="Cheong K."/>
            <person name="Cui S."/>
            <person name="Der J.P."/>
            <person name="Gundlach H."/>
            <person name="Jiao Y."/>
            <person name="Hori C."/>
            <person name="Ishida J.K."/>
            <person name="Kasahara H."/>
            <person name="Kiba T."/>
            <person name="Kim M.S."/>
            <person name="Koo N."/>
            <person name="Laohavisit A."/>
            <person name="Lee Y.H."/>
            <person name="Lumba S."/>
            <person name="McCourt P."/>
            <person name="Mortimer J.C."/>
            <person name="Mutuku J.M."/>
            <person name="Nomura T."/>
            <person name="Sasaki-Sekimoto Y."/>
            <person name="Seto Y."/>
            <person name="Wang Y."/>
            <person name="Wakatake T."/>
            <person name="Sakakibara H."/>
            <person name="Demura T."/>
            <person name="Yamaguchi S."/>
            <person name="Yoneyama K."/>
            <person name="Manabe R.I."/>
            <person name="Nelson D.C."/>
            <person name="Schulman A.H."/>
            <person name="Timko M.P."/>
            <person name="dePamphilis C.W."/>
            <person name="Choi D."/>
            <person name="Shirasu K."/>
        </authorList>
    </citation>
    <scope>NUCLEOTIDE SEQUENCE [LARGE SCALE GENOMIC DNA]</scope>
    <source>
        <strain evidence="2">cv. UVA1</strain>
    </source>
</reference>
<keyword evidence="2" id="KW-1185">Reference proteome</keyword>
<sequence length="99" mass="11533">MLAKKGDSCLFRKVRSWVMVRLISGLNWDFDGRLDSERKASCSNKKRVELLTVSLEERLITNCYIAIINRTNIDFSLKASRDSKREEICVKMEEHSHRG</sequence>
<dbReference type="EMBL" id="BKCP01000447">
    <property type="protein sequence ID" value="GER25671.1"/>
    <property type="molecule type" value="Genomic_DNA"/>
</dbReference>
<protein>
    <submittedName>
        <fullName evidence="1">ENTH/VHS/GAT family protein</fullName>
    </submittedName>
</protein>
<dbReference type="Proteomes" id="UP000325081">
    <property type="component" value="Unassembled WGS sequence"/>
</dbReference>
<dbReference type="AlphaFoldDB" id="A0A5A7NZH2"/>
<evidence type="ECO:0000313" key="1">
    <source>
        <dbReference type="EMBL" id="GER25671.1"/>
    </source>
</evidence>
<organism evidence="1 2">
    <name type="scientific">Striga asiatica</name>
    <name type="common">Asiatic witchweed</name>
    <name type="synonym">Buchnera asiatica</name>
    <dbReference type="NCBI Taxonomy" id="4170"/>
    <lineage>
        <taxon>Eukaryota</taxon>
        <taxon>Viridiplantae</taxon>
        <taxon>Streptophyta</taxon>
        <taxon>Embryophyta</taxon>
        <taxon>Tracheophyta</taxon>
        <taxon>Spermatophyta</taxon>
        <taxon>Magnoliopsida</taxon>
        <taxon>eudicotyledons</taxon>
        <taxon>Gunneridae</taxon>
        <taxon>Pentapetalae</taxon>
        <taxon>asterids</taxon>
        <taxon>lamiids</taxon>
        <taxon>Lamiales</taxon>
        <taxon>Orobanchaceae</taxon>
        <taxon>Buchnereae</taxon>
        <taxon>Striga</taxon>
    </lineage>
</organism>
<accession>A0A5A7NZH2</accession>
<gene>
    <name evidence="1" type="ORF">STAS_01273</name>
</gene>
<name>A0A5A7NZH2_STRAF</name>
<proteinExistence type="predicted"/>
<evidence type="ECO:0000313" key="2">
    <source>
        <dbReference type="Proteomes" id="UP000325081"/>
    </source>
</evidence>